<dbReference type="EMBL" id="DVMH01000031">
    <property type="protein sequence ID" value="HIU10826.1"/>
    <property type="molecule type" value="Genomic_DNA"/>
</dbReference>
<dbReference type="PANTHER" id="PTHR11692:SF0">
    <property type="entry name" value="BIFUNCTIONAL PURINE BIOSYNTHESIS PROTEIN ATIC"/>
    <property type="match status" value="1"/>
</dbReference>
<evidence type="ECO:0000256" key="9">
    <source>
        <dbReference type="ARBA" id="ARBA00050687"/>
    </source>
</evidence>
<name>A0A9D1HM29_9FIRM</name>
<dbReference type="EC" id="2.1.2.3" evidence="10"/>
<organism evidence="12 13">
    <name type="scientific">Candidatus Avidehalobacter gallistercoris</name>
    <dbReference type="NCBI Taxonomy" id="2840694"/>
    <lineage>
        <taxon>Bacteria</taxon>
        <taxon>Bacillati</taxon>
        <taxon>Bacillota</taxon>
        <taxon>Clostridia</taxon>
        <taxon>Eubacteriales</taxon>
        <taxon>Peptococcaceae</taxon>
        <taxon>Peptococcaceae incertae sedis</taxon>
        <taxon>Candidatus Avidehalobacter</taxon>
    </lineage>
</organism>
<comment type="domain">
    <text evidence="10">The IMP cyclohydrolase activity resides in the N-terminal region.</text>
</comment>
<dbReference type="InterPro" id="IPR011607">
    <property type="entry name" value="MGS-like_dom"/>
</dbReference>
<dbReference type="HAMAP" id="MF_00139">
    <property type="entry name" value="PurH"/>
    <property type="match status" value="1"/>
</dbReference>
<dbReference type="InterPro" id="IPR024051">
    <property type="entry name" value="AICAR_Tfase_dup_dom_sf"/>
</dbReference>
<gene>
    <name evidence="10 12" type="primary">purH</name>
    <name evidence="12" type="ORF">IAB00_06280</name>
</gene>
<dbReference type="GO" id="GO:0005829">
    <property type="term" value="C:cytosol"/>
    <property type="evidence" value="ECO:0007669"/>
    <property type="project" value="TreeGrafter"/>
</dbReference>
<dbReference type="AlphaFoldDB" id="A0A9D1HM29"/>
<reference evidence="12" key="1">
    <citation type="submission" date="2020-10" db="EMBL/GenBank/DDBJ databases">
        <authorList>
            <person name="Gilroy R."/>
        </authorList>
    </citation>
    <scope>NUCLEOTIDE SEQUENCE</scope>
    <source>
        <strain evidence="12">2830</strain>
    </source>
</reference>
<dbReference type="SMART" id="SM00798">
    <property type="entry name" value="AICARFT_IMPCHas"/>
    <property type="match status" value="1"/>
</dbReference>
<reference evidence="12" key="2">
    <citation type="journal article" date="2021" name="PeerJ">
        <title>Extensive microbial diversity within the chicken gut microbiome revealed by metagenomics and culture.</title>
        <authorList>
            <person name="Gilroy R."/>
            <person name="Ravi A."/>
            <person name="Getino M."/>
            <person name="Pursley I."/>
            <person name="Horton D.L."/>
            <person name="Alikhan N.F."/>
            <person name="Baker D."/>
            <person name="Gharbi K."/>
            <person name="Hall N."/>
            <person name="Watson M."/>
            <person name="Adriaenssens E.M."/>
            <person name="Foster-Nyarko E."/>
            <person name="Jarju S."/>
            <person name="Secka A."/>
            <person name="Antonio M."/>
            <person name="Oren A."/>
            <person name="Chaudhuri R.R."/>
            <person name="La Ragione R."/>
            <person name="Hildebrand F."/>
            <person name="Pallen M.J."/>
        </authorList>
    </citation>
    <scope>NUCLEOTIDE SEQUENCE</scope>
    <source>
        <strain evidence="12">2830</strain>
    </source>
</reference>
<dbReference type="SUPFAM" id="SSF52335">
    <property type="entry name" value="Methylglyoxal synthase-like"/>
    <property type="match status" value="1"/>
</dbReference>
<dbReference type="InterPro" id="IPR036914">
    <property type="entry name" value="MGS-like_dom_sf"/>
</dbReference>
<dbReference type="PANTHER" id="PTHR11692">
    <property type="entry name" value="BIFUNCTIONAL PURINE BIOSYNTHESIS PROTEIN PURH"/>
    <property type="match status" value="1"/>
</dbReference>
<keyword evidence="4 10" id="KW-0808">Transferase</keyword>
<evidence type="ECO:0000256" key="8">
    <source>
        <dbReference type="ARBA" id="ARBA00050488"/>
    </source>
</evidence>
<dbReference type="GO" id="GO:0003937">
    <property type="term" value="F:IMP cyclohydrolase activity"/>
    <property type="evidence" value="ECO:0007669"/>
    <property type="project" value="UniProtKB-UniRule"/>
</dbReference>
<comment type="pathway">
    <text evidence="1 10">Purine metabolism; IMP biosynthesis via de novo pathway; IMP from 5-formamido-1-(5-phospho-D-ribosyl)imidazole-4-carboxamide: step 1/1.</text>
</comment>
<dbReference type="Gene3D" id="3.40.50.1380">
    <property type="entry name" value="Methylglyoxal synthase-like domain"/>
    <property type="match status" value="1"/>
</dbReference>
<evidence type="ECO:0000256" key="5">
    <source>
        <dbReference type="ARBA" id="ARBA00022755"/>
    </source>
</evidence>
<evidence type="ECO:0000256" key="10">
    <source>
        <dbReference type="HAMAP-Rule" id="MF_00139"/>
    </source>
</evidence>
<accession>A0A9D1HM29</accession>
<evidence type="ECO:0000256" key="2">
    <source>
        <dbReference type="ARBA" id="ARBA00004954"/>
    </source>
</evidence>
<dbReference type="NCBIfam" id="TIGR00355">
    <property type="entry name" value="purH"/>
    <property type="match status" value="1"/>
</dbReference>
<dbReference type="Pfam" id="PF01808">
    <property type="entry name" value="AICARFT_IMPCHas"/>
    <property type="match status" value="1"/>
</dbReference>
<dbReference type="FunFam" id="3.40.50.1380:FF:000001">
    <property type="entry name" value="Bifunctional purine biosynthesis protein PurH"/>
    <property type="match status" value="1"/>
</dbReference>
<dbReference type="GO" id="GO:0004643">
    <property type="term" value="F:phosphoribosylaminoimidazolecarboxamide formyltransferase activity"/>
    <property type="evidence" value="ECO:0007669"/>
    <property type="project" value="UniProtKB-UniRule"/>
</dbReference>
<dbReference type="Pfam" id="PF02142">
    <property type="entry name" value="MGS"/>
    <property type="match status" value="1"/>
</dbReference>
<dbReference type="GO" id="GO:0006189">
    <property type="term" value="P:'de novo' IMP biosynthetic process"/>
    <property type="evidence" value="ECO:0007669"/>
    <property type="project" value="UniProtKB-UniRule"/>
</dbReference>
<dbReference type="NCBIfam" id="NF002049">
    <property type="entry name" value="PRK00881.1"/>
    <property type="match status" value="1"/>
</dbReference>
<evidence type="ECO:0000256" key="7">
    <source>
        <dbReference type="ARBA" id="ARBA00023268"/>
    </source>
</evidence>
<evidence type="ECO:0000256" key="6">
    <source>
        <dbReference type="ARBA" id="ARBA00022801"/>
    </source>
</evidence>
<evidence type="ECO:0000259" key="11">
    <source>
        <dbReference type="PROSITE" id="PS51855"/>
    </source>
</evidence>
<dbReference type="SMART" id="SM00851">
    <property type="entry name" value="MGS"/>
    <property type="match status" value="1"/>
</dbReference>
<evidence type="ECO:0000313" key="12">
    <source>
        <dbReference type="EMBL" id="HIU10826.1"/>
    </source>
</evidence>
<comment type="caution">
    <text evidence="12">The sequence shown here is derived from an EMBL/GenBank/DDBJ whole genome shotgun (WGS) entry which is preliminary data.</text>
</comment>
<evidence type="ECO:0000256" key="4">
    <source>
        <dbReference type="ARBA" id="ARBA00022679"/>
    </source>
</evidence>
<dbReference type="InterPro" id="IPR016193">
    <property type="entry name" value="Cytidine_deaminase-like"/>
</dbReference>
<dbReference type="Gene3D" id="3.40.140.20">
    <property type="match status" value="2"/>
</dbReference>
<dbReference type="CDD" id="cd01421">
    <property type="entry name" value="IMPCH"/>
    <property type="match status" value="1"/>
</dbReference>
<keyword evidence="7 10" id="KW-0511">Multifunctional enzyme</keyword>
<comment type="catalytic activity">
    <reaction evidence="9 10">
        <text>IMP + H2O = 5-formamido-1-(5-phospho-D-ribosyl)imidazole-4-carboxamide</text>
        <dbReference type="Rhea" id="RHEA:18445"/>
        <dbReference type="ChEBI" id="CHEBI:15377"/>
        <dbReference type="ChEBI" id="CHEBI:58053"/>
        <dbReference type="ChEBI" id="CHEBI:58467"/>
        <dbReference type="EC" id="3.5.4.10"/>
    </reaction>
</comment>
<keyword evidence="5 10" id="KW-0658">Purine biosynthesis</keyword>
<comment type="catalytic activity">
    <reaction evidence="8 10">
        <text>(6R)-10-formyltetrahydrofolate + 5-amino-1-(5-phospho-beta-D-ribosyl)imidazole-4-carboxamide = 5-formamido-1-(5-phospho-D-ribosyl)imidazole-4-carboxamide + (6S)-5,6,7,8-tetrahydrofolate</text>
        <dbReference type="Rhea" id="RHEA:22192"/>
        <dbReference type="ChEBI" id="CHEBI:57453"/>
        <dbReference type="ChEBI" id="CHEBI:58467"/>
        <dbReference type="ChEBI" id="CHEBI:58475"/>
        <dbReference type="ChEBI" id="CHEBI:195366"/>
        <dbReference type="EC" id="2.1.2.3"/>
    </reaction>
</comment>
<keyword evidence="6 10" id="KW-0378">Hydrolase</keyword>
<dbReference type="EC" id="3.5.4.10" evidence="10"/>
<evidence type="ECO:0000256" key="3">
    <source>
        <dbReference type="ARBA" id="ARBA00007667"/>
    </source>
</evidence>
<dbReference type="PROSITE" id="PS51855">
    <property type="entry name" value="MGS"/>
    <property type="match status" value="1"/>
</dbReference>
<protein>
    <recommendedName>
        <fullName evidence="10">Bifunctional purine biosynthesis protein PurH</fullName>
    </recommendedName>
    <domain>
        <recommendedName>
            <fullName evidence="10">Phosphoribosylaminoimidazolecarboxamide formyltransferase</fullName>
            <ecNumber evidence="10">2.1.2.3</ecNumber>
        </recommendedName>
        <alternativeName>
            <fullName evidence="10">AICAR transformylase</fullName>
        </alternativeName>
    </domain>
    <domain>
        <recommendedName>
            <fullName evidence="10">IMP cyclohydrolase</fullName>
            <ecNumber evidence="10">3.5.4.10</ecNumber>
        </recommendedName>
        <alternativeName>
            <fullName evidence="10">ATIC</fullName>
        </alternativeName>
        <alternativeName>
            <fullName evidence="10">IMP synthase</fullName>
        </alternativeName>
        <alternativeName>
            <fullName evidence="10">Inosinicase</fullName>
        </alternativeName>
    </domain>
</protein>
<dbReference type="InterPro" id="IPR002695">
    <property type="entry name" value="PurH-like"/>
</dbReference>
<dbReference type="Proteomes" id="UP000824124">
    <property type="component" value="Unassembled WGS sequence"/>
</dbReference>
<evidence type="ECO:0000313" key="13">
    <source>
        <dbReference type="Proteomes" id="UP000824124"/>
    </source>
</evidence>
<dbReference type="FunFam" id="3.40.140.20:FF:000001">
    <property type="entry name" value="Bifunctional purine biosynthesis protein PurH"/>
    <property type="match status" value="1"/>
</dbReference>
<dbReference type="PIRSF" id="PIRSF000414">
    <property type="entry name" value="AICARFT_IMPCHas"/>
    <property type="match status" value="1"/>
</dbReference>
<proteinExistence type="inferred from homology"/>
<dbReference type="SUPFAM" id="SSF53927">
    <property type="entry name" value="Cytidine deaminase-like"/>
    <property type="match status" value="1"/>
</dbReference>
<evidence type="ECO:0000256" key="1">
    <source>
        <dbReference type="ARBA" id="ARBA00004844"/>
    </source>
</evidence>
<comment type="pathway">
    <text evidence="2 10">Purine metabolism; IMP biosynthesis via de novo pathway; 5-formamido-1-(5-phospho-D-ribosyl)imidazole-4-carboxamide from 5-amino-1-(5-phospho-D-ribosyl)imidazole-4-carboxamide (10-formyl THF route): step 1/1.</text>
</comment>
<comment type="similarity">
    <text evidence="3 10">Belongs to the PurH family.</text>
</comment>
<sequence length="515" mass="55880">MTSRRAIISVSDKTGVLEFAQALVDLDFEIVSTGGTYNAIHAAGIPVTYVSDVTGFPEILDGRVKTLNPYIHGGILAKRTPDHLAQLTEHNITPVDLVAVNLYPFRQTVSKPDVTLAEAIENIDIGGPSMVRAAAKNNKYVAIVTDPARYPEVIERLKNDTLDEAYRLELAAAAFRHTAEYDTFISTYLQNITGTAEKFPQNLLLLGEKKSELRYGENSQQQAVLYARFGDDADGVGAARQLAGQPLSYNNTLDLDAALELVREFDRPAATIIKHTNPCGLALSDTLADAYNRAYQGDTLAAYGGIVAVNRPVDAATAREMTATFLEAVIAPGFEPEALEILRTKPNLRLLAVGDGQKLAAPHPRVNFYQVHNGILLQDNDMTSPAEEEFRVVSRRQPTEAEIAQMRFAMTVAKHVKSNAVVLANDYQVVGVGAGQMSRITSIEMAFKVAEQRTFGAVLASDAFFTFRDVVDACAKRGVSAIVQPGGSIYDANSIAAADEAGIAMVFTGVRHFHY</sequence>
<feature type="domain" description="MGS-like" evidence="11">
    <location>
        <begin position="1"/>
        <end position="145"/>
    </location>
</feature>